<proteinExistence type="predicted"/>
<keyword evidence="2" id="KW-0805">Transcription regulation</keyword>
<dbReference type="GO" id="GO:0003677">
    <property type="term" value="F:DNA binding"/>
    <property type="evidence" value="ECO:0007669"/>
    <property type="project" value="InterPro"/>
</dbReference>
<accession>A0A4U9IRE1</accession>
<evidence type="ECO:0000313" key="5">
    <source>
        <dbReference type="EMBL" id="VTP81018.1"/>
    </source>
</evidence>
<feature type="domain" description="Transcription regulator MAATS C-terminal" evidence="4">
    <location>
        <begin position="37"/>
        <end position="93"/>
    </location>
</feature>
<name>A0A4U9IRE1_9ENTR</name>
<organism evidence="5 6">
    <name type="scientific">Leclercia adecarboxylata</name>
    <dbReference type="NCBI Taxonomy" id="83655"/>
    <lineage>
        <taxon>Bacteria</taxon>
        <taxon>Pseudomonadati</taxon>
        <taxon>Pseudomonadota</taxon>
        <taxon>Gammaproteobacteria</taxon>
        <taxon>Enterobacterales</taxon>
        <taxon>Enterobacteriaceae</taxon>
        <taxon>Leclercia</taxon>
    </lineage>
</organism>
<evidence type="ECO:0000256" key="1">
    <source>
        <dbReference type="ARBA" id="ARBA00022491"/>
    </source>
</evidence>
<dbReference type="AlphaFoldDB" id="A0A4U9IRE1"/>
<evidence type="ECO:0000259" key="4">
    <source>
        <dbReference type="Pfam" id="PF08361"/>
    </source>
</evidence>
<reference evidence="5 6" key="1">
    <citation type="submission" date="2019-05" db="EMBL/GenBank/DDBJ databases">
        <authorList>
            <consortium name="Pathogen Informatics"/>
        </authorList>
    </citation>
    <scope>NUCLEOTIDE SEQUENCE [LARGE SCALE GENOMIC DNA]</scope>
    <source>
        <strain evidence="5 6">NCTC13032</strain>
    </source>
</reference>
<dbReference type="Pfam" id="PF08361">
    <property type="entry name" value="TetR_C_2"/>
    <property type="match status" value="1"/>
</dbReference>
<protein>
    <submittedName>
        <fullName evidence="5">Probable acrEF/envCD operon repressor</fullName>
    </submittedName>
</protein>
<evidence type="ECO:0000313" key="6">
    <source>
        <dbReference type="Proteomes" id="UP000310719"/>
    </source>
</evidence>
<gene>
    <name evidence="5" type="primary">envR_1</name>
    <name evidence="5" type="ORF">NCTC13032_06717</name>
</gene>
<dbReference type="EMBL" id="LR590464">
    <property type="protein sequence ID" value="VTP81018.1"/>
    <property type="molecule type" value="Genomic_DNA"/>
</dbReference>
<dbReference type="InterPro" id="IPR013572">
    <property type="entry name" value="Tscrpt_reg_MAATS_C"/>
</dbReference>
<keyword evidence="1" id="KW-0678">Repressor</keyword>
<sequence length="97" mass="10984">MIHYLIYVSSLLPLYNILPGTTASAHYYRSFITNANLKQGMVSEYEIRKRIGFNDENVRQILQNCIAAGSISAQINIDTTLIVFHGFFCGLIKKLVK</sequence>
<evidence type="ECO:0000256" key="3">
    <source>
        <dbReference type="ARBA" id="ARBA00023163"/>
    </source>
</evidence>
<dbReference type="Proteomes" id="UP000310719">
    <property type="component" value="Chromosome"/>
</dbReference>
<keyword evidence="3" id="KW-0804">Transcription</keyword>
<evidence type="ECO:0000256" key="2">
    <source>
        <dbReference type="ARBA" id="ARBA00023015"/>
    </source>
</evidence>